<sequence length="102" mass="11254">MTAVLTIRAEGEKLPILFVMRGKSGGKIETDEFPTFPHGHFYAMQDNAWMDGNVWRHYLRYVLGATVTEPSIIVLDNFDSHVSPESNKIAPEELGCSEGAGG</sequence>
<dbReference type="EMBL" id="CAADRA010000611">
    <property type="protein sequence ID" value="VFT80657.1"/>
    <property type="molecule type" value="Genomic_DNA"/>
</dbReference>
<evidence type="ECO:0000313" key="4">
    <source>
        <dbReference type="Proteomes" id="UP000332933"/>
    </source>
</evidence>
<dbReference type="AlphaFoldDB" id="A0A485KFL3"/>
<proteinExistence type="predicted"/>
<dbReference type="GO" id="GO:0003676">
    <property type="term" value="F:nucleic acid binding"/>
    <property type="evidence" value="ECO:0007669"/>
    <property type="project" value="InterPro"/>
</dbReference>
<feature type="domain" description="DDE-1" evidence="1">
    <location>
        <begin position="3"/>
        <end position="86"/>
    </location>
</feature>
<evidence type="ECO:0000313" key="2">
    <source>
        <dbReference type="EMBL" id="KAF0715244.1"/>
    </source>
</evidence>
<reference evidence="3 4" key="1">
    <citation type="submission" date="2019-03" db="EMBL/GenBank/DDBJ databases">
        <authorList>
            <person name="Gaulin E."/>
            <person name="Dumas B."/>
        </authorList>
    </citation>
    <scope>NUCLEOTIDE SEQUENCE [LARGE SCALE GENOMIC DNA]</scope>
    <source>
        <strain evidence="3">CBS 568.67</strain>
    </source>
</reference>
<evidence type="ECO:0000313" key="3">
    <source>
        <dbReference type="EMBL" id="VFT80657.1"/>
    </source>
</evidence>
<organism evidence="3 4">
    <name type="scientific">Aphanomyces stellatus</name>
    <dbReference type="NCBI Taxonomy" id="120398"/>
    <lineage>
        <taxon>Eukaryota</taxon>
        <taxon>Sar</taxon>
        <taxon>Stramenopiles</taxon>
        <taxon>Oomycota</taxon>
        <taxon>Saprolegniomycetes</taxon>
        <taxon>Saprolegniales</taxon>
        <taxon>Verrucalvaceae</taxon>
        <taxon>Aphanomyces</taxon>
    </lineage>
</organism>
<dbReference type="OrthoDB" id="79182at2759"/>
<reference evidence="2" key="2">
    <citation type="submission" date="2019-06" db="EMBL/GenBank/DDBJ databases">
        <title>Genomics analysis of Aphanomyces spp. identifies a new class of oomycete effector associated with host adaptation.</title>
        <authorList>
            <person name="Gaulin E."/>
        </authorList>
    </citation>
    <scope>NUCLEOTIDE SEQUENCE</scope>
    <source>
        <strain evidence="2">CBS 578.67</strain>
    </source>
</reference>
<gene>
    <name evidence="3" type="primary">Aste57867_3493</name>
    <name evidence="2" type="ORF">As57867_003482</name>
    <name evidence="3" type="ORF">ASTE57867_3493</name>
</gene>
<dbReference type="Pfam" id="PF03184">
    <property type="entry name" value="DDE_1"/>
    <property type="match status" value="1"/>
</dbReference>
<name>A0A485KFL3_9STRA</name>
<accession>A0A485KFL3</accession>
<dbReference type="Proteomes" id="UP000332933">
    <property type="component" value="Unassembled WGS sequence"/>
</dbReference>
<dbReference type="InterPro" id="IPR004875">
    <property type="entry name" value="DDE_SF_endonuclease_dom"/>
</dbReference>
<keyword evidence="4" id="KW-1185">Reference proteome</keyword>
<dbReference type="EMBL" id="VJMH01000611">
    <property type="protein sequence ID" value="KAF0715244.1"/>
    <property type="molecule type" value="Genomic_DNA"/>
</dbReference>
<evidence type="ECO:0000259" key="1">
    <source>
        <dbReference type="Pfam" id="PF03184"/>
    </source>
</evidence>
<protein>
    <submittedName>
        <fullName evidence="3">Aste57867_3493 protein</fullName>
    </submittedName>
</protein>